<dbReference type="Pfam" id="PF01485">
    <property type="entry name" value="IBR"/>
    <property type="match status" value="1"/>
</dbReference>
<dbReference type="FunFam" id="3.30.40.10:FF:000416">
    <property type="entry name" value="RBR-type E3 ubiquitin transferase"/>
    <property type="match status" value="1"/>
</dbReference>
<feature type="domain" description="RING-type" evidence="15">
    <location>
        <begin position="186"/>
        <end position="465"/>
    </location>
</feature>
<dbReference type="InterPro" id="IPR031127">
    <property type="entry name" value="E3_UB_ligase_RBR"/>
</dbReference>
<dbReference type="SUPFAM" id="SSF57850">
    <property type="entry name" value="RING/U-box"/>
    <property type="match status" value="2"/>
</dbReference>
<protein>
    <recommendedName>
        <fullName evidence="3">RBR-type E3 ubiquitin transferase</fullName>
        <ecNumber evidence="3">2.3.2.31</ecNumber>
    </recommendedName>
</protein>
<evidence type="ECO:0000313" key="17">
    <source>
        <dbReference type="Proteomes" id="UP000605986"/>
    </source>
</evidence>
<feature type="region of interest" description="Disordered" evidence="12">
    <location>
        <begin position="309"/>
        <end position="343"/>
    </location>
</feature>
<evidence type="ECO:0000256" key="11">
    <source>
        <dbReference type="PROSITE-ProRule" id="PRU00175"/>
    </source>
</evidence>
<dbReference type="GO" id="GO:0061630">
    <property type="term" value="F:ubiquitin protein ligase activity"/>
    <property type="evidence" value="ECO:0007669"/>
    <property type="project" value="UniProtKB-EC"/>
</dbReference>
<keyword evidence="17" id="KW-1185">Reference proteome</keyword>
<evidence type="ECO:0000256" key="3">
    <source>
        <dbReference type="ARBA" id="ARBA00012251"/>
    </source>
</evidence>
<dbReference type="InterPro" id="IPR006575">
    <property type="entry name" value="RWD_dom"/>
</dbReference>
<dbReference type="InterPro" id="IPR013083">
    <property type="entry name" value="Znf_RING/FYVE/PHD"/>
</dbReference>
<reference evidence="16" key="1">
    <citation type="submission" date="2020-01" db="EMBL/GenBank/DDBJ databases">
        <title>Identification and distribution of gene clusters putatively required for synthesis of sphingolipid metabolism inhibitors in phylogenetically diverse species of the filamentous fungus Fusarium.</title>
        <authorList>
            <person name="Kim H.-S."/>
            <person name="Busman M."/>
            <person name="Brown D.W."/>
            <person name="Divon H."/>
            <person name="Uhlig S."/>
            <person name="Proctor R.H."/>
        </authorList>
    </citation>
    <scope>NUCLEOTIDE SEQUENCE</scope>
    <source>
        <strain evidence="16">NRRL 53441</strain>
    </source>
</reference>
<dbReference type="Pfam" id="PF22605">
    <property type="entry name" value="IBR_2"/>
    <property type="match status" value="1"/>
</dbReference>
<name>A0A8H4KLR2_9HYPO</name>
<dbReference type="PROSITE" id="PS50089">
    <property type="entry name" value="ZF_RING_2"/>
    <property type="match status" value="1"/>
</dbReference>
<dbReference type="InterPro" id="IPR017907">
    <property type="entry name" value="Znf_RING_CS"/>
</dbReference>
<evidence type="ECO:0000256" key="2">
    <source>
        <dbReference type="ARBA" id="ARBA00004906"/>
    </source>
</evidence>
<dbReference type="Gene3D" id="3.10.110.10">
    <property type="entry name" value="Ubiquitin Conjugating Enzyme"/>
    <property type="match status" value="1"/>
</dbReference>
<dbReference type="PROSITE" id="PS51873">
    <property type="entry name" value="TRIAD"/>
    <property type="match status" value="1"/>
</dbReference>
<keyword evidence="6" id="KW-0677">Repeat</keyword>
<evidence type="ECO:0000256" key="8">
    <source>
        <dbReference type="ARBA" id="ARBA00022786"/>
    </source>
</evidence>
<evidence type="ECO:0000259" key="15">
    <source>
        <dbReference type="PROSITE" id="PS51873"/>
    </source>
</evidence>
<keyword evidence="7 11" id="KW-0863">Zinc-finger</keyword>
<organism evidence="16 17">
    <name type="scientific">Fusarium austroafricanum</name>
    <dbReference type="NCBI Taxonomy" id="2364996"/>
    <lineage>
        <taxon>Eukaryota</taxon>
        <taxon>Fungi</taxon>
        <taxon>Dikarya</taxon>
        <taxon>Ascomycota</taxon>
        <taxon>Pezizomycotina</taxon>
        <taxon>Sordariomycetes</taxon>
        <taxon>Hypocreomycetidae</taxon>
        <taxon>Hypocreales</taxon>
        <taxon>Nectriaceae</taxon>
        <taxon>Fusarium</taxon>
        <taxon>Fusarium concolor species complex</taxon>
    </lineage>
</organism>
<feature type="domain" description="RING-type" evidence="13">
    <location>
        <begin position="190"/>
        <end position="235"/>
    </location>
</feature>
<dbReference type="SMART" id="SM00647">
    <property type="entry name" value="IBR"/>
    <property type="match status" value="2"/>
</dbReference>
<feature type="compositionally biased region" description="Acidic residues" evidence="12">
    <location>
        <begin position="317"/>
        <end position="331"/>
    </location>
</feature>
<feature type="compositionally biased region" description="Basic residues" evidence="12">
    <location>
        <begin position="571"/>
        <end position="586"/>
    </location>
</feature>
<sequence length="676" mass="74465">MDDSDDPRLMELGSLEAIYPEIRRPDAKDPFTFEIDLPVEPAAPVTVTFPAASAPTHPGLTAPGQAAENIQPEVDSLEVSYLPSLRLRVHLPEGYPVDSPPDIEVSTTPQWLTRETIKKLEDDGPRLWDEIGRDMVAFTYIDHIQRAAEDVFGTISPEGTLQVDSEHKLAVLDHDIKAKKTTFEKETFDCGVCLDPKKGTKCHKMLDCGHIFCIQCLQDFYNDAINEGNLSTVRCLSPNCAKERATSQDTTKTKVAVSPSELLQIGLSEEMVKRYVTLKYKTELESDKNTIYCPRQWCNGAARSKRHKKPEGLEFAETSDIESGKEEEEKDGDGGVKTKKKKKKKNKDTFSRADLLAICEDCGFAFCGQCYQSWHGEFVRCAPRRDKGELSEEEKASLEYLQLHTSPCPTCNAPAQKTHGCNHMICSRCDTHFCYLCSSWLDPVNPYQHYNQLAGGKVTSCYMRLWELEGGDGDDVGLGFVGGRGPVANPPPALNDIELMPLPEVIESDDSDDDNEVNDGENNRQIGGQGQGLEIAREGPLVIRLVDNQARDGRRAIPPAAPDAPQQPAGRGHHGPPRGPARRGRGARGAGRGGVAAVRGRGGGPRGGGAAANRQRVNQQQPQQPQQARGQDENNQAGLDPAQEAWVRRFVQMALNDEEDLVDGDSDDEDGNWIIR</sequence>
<dbReference type="PROSITE" id="PS00518">
    <property type="entry name" value="ZF_RING_1"/>
    <property type="match status" value="1"/>
</dbReference>
<comment type="pathway">
    <text evidence="2">Protein modification; protein ubiquitination.</text>
</comment>
<dbReference type="Pfam" id="PF05773">
    <property type="entry name" value="RWD"/>
    <property type="match status" value="1"/>
</dbReference>
<evidence type="ECO:0000256" key="6">
    <source>
        <dbReference type="ARBA" id="ARBA00022737"/>
    </source>
</evidence>
<dbReference type="InterPro" id="IPR002867">
    <property type="entry name" value="IBR_dom"/>
</dbReference>
<proteinExistence type="inferred from homology"/>
<dbReference type="AlphaFoldDB" id="A0A8H4KLR2"/>
<dbReference type="InterPro" id="IPR044066">
    <property type="entry name" value="TRIAD_supradom"/>
</dbReference>
<dbReference type="CDD" id="cd20354">
    <property type="entry name" value="Rcat_RBR_RNF14"/>
    <property type="match status" value="1"/>
</dbReference>
<dbReference type="InterPro" id="IPR001841">
    <property type="entry name" value="Znf_RING"/>
</dbReference>
<comment type="catalytic activity">
    <reaction evidence="1">
        <text>[E2 ubiquitin-conjugating enzyme]-S-ubiquitinyl-L-cysteine + [acceptor protein]-L-lysine = [E2 ubiquitin-conjugating enzyme]-L-cysteine + [acceptor protein]-N(6)-ubiquitinyl-L-lysine.</text>
        <dbReference type="EC" id="2.3.2.31"/>
    </reaction>
</comment>
<evidence type="ECO:0000256" key="12">
    <source>
        <dbReference type="SAM" id="MobiDB-lite"/>
    </source>
</evidence>
<dbReference type="Proteomes" id="UP000605986">
    <property type="component" value="Unassembled WGS sequence"/>
</dbReference>
<comment type="caution">
    <text evidence="16">The sequence shown here is derived from an EMBL/GenBank/DDBJ whole genome shotgun (WGS) entry which is preliminary data.</text>
</comment>
<keyword evidence="9" id="KW-0862">Zinc</keyword>
<dbReference type="SMART" id="SM00184">
    <property type="entry name" value="RING"/>
    <property type="match status" value="2"/>
</dbReference>
<feature type="region of interest" description="Disordered" evidence="12">
    <location>
        <begin position="554"/>
        <end position="676"/>
    </location>
</feature>
<dbReference type="CDD" id="cd23820">
    <property type="entry name" value="RWD_RNF14"/>
    <property type="match status" value="1"/>
</dbReference>
<feature type="compositionally biased region" description="Acidic residues" evidence="12">
    <location>
        <begin position="506"/>
        <end position="519"/>
    </location>
</feature>
<evidence type="ECO:0000256" key="7">
    <source>
        <dbReference type="ARBA" id="ARBA00022771"/>
    </source>
</evidence>
<dbReference type="Gene3D" id="3.30.40.10">
    <property type="entry name" value="Zinc/RING finger domain, C3HC4 (zinc finger)"/>
    <property type="match status" value="1"/>
</dbReference>
<evidence type="ECO:0000256" key="9">
    <source>
        <dbReference type="ARBA" id="ARBA00022833"/>
    </source>
</evidence>
<dbReference type="PROSITE" id="PS50908">
    <property type="entry name" value="RWD"/>
    <property type="match status" value="1"/>
</dbReference>
<feature type="region of interest" description="Disordered" evidence="12">
    <location>
        <begin position="506"/>
        <end position="535"/>
    </location>
</feature>
<dbReference type="CDD" id="cd23134">
    <property type="entry name" value="RING-HC_ITT1-like"/>
    <property type="match status" value="1"/>
</dbReference>
<feature type="compositionally biased region" description="Acidic residues" evidence="12">
    <location>
        <begin position="656"/>
        <end position="676"/>
    </location>
</feature>
<accession>A0A8H4KLR2</accession>
<feature type="compositionally biased region" description="Low complexity" evidence="12">
    <location>
        <begin position="611"/>
        <end position="629"/>
    </location>
</feature>
<evidence type="ECO:0000256" key="1">
    <source>
        <dbReference type="ARBA" id="ARBA00001798"/>
    </source>
</evidence>
<evidence type="ECO:0000259" key="14">
    <source>
        <dbReference type="PROSITE" id="PS50908"/>
    </source>
</evidence>
<dbReference type="Gene3D" id="1.20.120.1750">
    <property type="match status" value="1"/>
</dbReference>
<evidence type="ECO:0000313" key="16">
    <source>
        <dbReference type="EMBL" id="KAF4452003.1"/>
    </source>
</evidence>
<keyword evidence="5" id="KW-0479">Metal-binding</keyword>
<feature type="compositionally biased region" description="Gly residues" evidence="12">
    <location>
        <begin position="587"/>
        <end position="610"/>
    </location>
</feature>
<keyword evidence="8" id="KW-0833">Ubl conjugation pathway</keyword>
<evidence type="ECO:0000256" key="5">
    <source>
        <dbReference type="ARBA" id="ARBA00022723"/>
    </source>
</evidence>
<dbReference type="EC" id="2.3.2.31" evidence="3"/>
<dbReference type="GO" id="GO:0016567">
    <property type="term" value="P:protein ubiquitination"/>
    <property type="evidence" value="ECO:0007669"/>
    <property type="project" value="InterPro"/>
</dbReference>
<evidence type="ECO:0000256" key="10">
    <source>
        <dbReference type="ARBA" id="ARBA00044508"/>
    </source>
</evidence>
<feature type="domain" description="RWD" evidence="14">
    <location>
        <begin position="10"/>
        <end position="151"/>
    </location>
</feature>
<dbReference type="EMBL" id="JAADJG010000202">
    <property type="protein sequence ID" value="KAF4452003.1"/>
    <property type="molecule type" value="Genomic_DNA"/>
</dbReference>
<dbReference type="GO" id="GO:0008270">
    <property type="term" value="F:zinc ion binding"/>
    <property type="evidence" value="ECO:0007669"/>
    <property type="project" value="UniProtKB-KW"/>
</dbReference>
<evidence type="ECO:0000259" key="13">
    <source>
        <dbReference type="PROSITE" id="PS50089"/>
    </source>
</evidence>
<evidence type="ECO:0000256" key="4">
    <source>
        <dbReference type="ARBA" id="ARBA00022679"/>
    </source>
</evidence>
<dbReference type="InterPro" id="IPR016135">
    <property type="entry name" value="UBQ-conjugating_enzyme/RWD"/>
</dbReference>
<dbReference type="SUPFAM" id="SSF54495">
    <property type="entry name" value="UBC-like"/>
    <property type="match status" value="1"/>
</dbReference>
<keyword evidence="4" id="KW-0808">Transferase</keyword>
<dbReference type="InterPro" id="IPR047548">
    <property type="entry name" value="Rcat_RBR_RNF14"/>
</dbReference>
<dbReference type="InterPro" id="IPR054694">
    <property type="entry name" value="Parkin-like_IBR"/>
</dbReference>
<dbReference type="PANTHER" id="PTHR11685">
    <property type="entry name" value="RBR FAMILY RING FINGER AND IBR DOMAIN-CONTAINING"/>
    <property type="match status" value="1"/>
</dbReference>
<dbReference type="OrthoDB" id="1431934at2759"/>
<gene>
    <name evidence="16" type="ORF">F53441_5076</name>
</gene>
<dbReference type="SMART" id="SM00591">
    <property type="entry name" value="RWD"/>
    <property type="match status" value="1"/>
</dbReference>
<comment type="similarity">
    <text evidence="10">Belongs to the RBR family. RNF14 subfamily.</text>
</comment>